<name>A0A537IM83_9BACT</name>
<dbReference type="Gene3D" id="1.10.1660.10">
    <property type="match status" value="1"/>
</dbReference>
<evidence type="ECO:0000256" key="1">
    <source>
        <dbReference type="ARBA" id="ARBA00023125"/>
    </source>
</evidence>
<accession>A0A537IM83</accession>
<dbReference type="PANTHER" id="PTHR30204:SF58">
    <property type="entry name" value="HTH-TYPE TRANSCRIPTIONAL REGULATOR YFMP"/>
    <property type="match status" value="1"/>
</dbReference>
<evidence type="ECO:0000313" key="3">
    <source>
        <dbReference type="EMBL" id="TMI72384.1"/>
    </source>
</evidence>
<dbReference type="GO" id="GO:0003700">
    <property type="term" value="F:DNA-binding transcription factor activity"/>
    <property type="evidence" value="ECO:0007669"/>
    <property type="project" value="InterPro"/>
</dbReference>
<feature type="domain" description="HTH merR-type" evidence="2">
    <location>
        <begin position="8"/>
        <end position="78"/>
    </location>
</feature>
<dbReference type="EMBL" id="VBAP01000090">
    <property type="protein sequence ID" value="TMI72384.1"/>
    <property type="molecule type" value="Genomic_DNA"/>
</dbReference>
<dbReference type="Proteomes" id="UP000318834">
    <property type="component" value="Unassembled WGS sequence"/>
</dbReference>
<gene>
    <name evidence="3" type="ORF">E6H05_11360</name>
</gene>
<organism evidence="3 4">
    <name type="scientific">Candidatus Segetimicrobium genomatis</name>
    <dbReference type="NCBI Taxonomy" id="2569760"/>
    <lineage>
        <taxon>Bacteria</taxon>
        <taxon>Bacillati</taxon>
        <taxon>Candidatus Sysuimicrobiota</taxon>
        <taxon>Candidatus Sysuimicrobiia</taxon>
        <taxon>Candidatus Sysuimicrobiales</taxon>
        <taxon>Candidatus Segetimicrobiaceae</taxon>
        <taxon>Candidatus Segetimicrobium</taxon>
    </lineage>
</organism>
<reference evidence="3 4" key="1">
    <citation type="journal article" date="2019" name="Nat. Microbiol.">
        <title>Mediterranean grassland soil C-N compound turnover is dependent on rainfall and depth, and is mediated by genomically divergent microorganisms.</title>
        <authorList>
            <person name="Diamond S."/>
            <person name="Andeer P.F."/>
            <person name="Li Z."/>
            <person name="Crits-Christoph A."/>
            <person name="Burstein D."/>
            <person name="Anantharaman K."/>
            <person name="Lane K.R."/>
            <person name="Thomas B.C."/>
            <person name="Pan C."/>
            <person name="Northen T.R."/>
            <person name="Banfield J.F."/>
        </authorList>
    </citation>
    <scope>NUCLEOTIDE SEQUENCE [LARGE SCALE GENOMIC DNA]</scope>
    <source>
        <strain evidence="3">NP_8</strain>
    </source>
</reference>
<dbReference type="InterPro" id="IPR000551">
    <property type="entry name" value="MerR-type_HTH_dom"/>
</dbReference>
<dbReference type="PANTHER" id="PTHR30204">
    <property type="entry name" value="REDOX-CYCLING DRUG-SENSING TRANSCRIPTIONAL ACTIVATOR SOXR"/>
    <property type="match status" value="1"/>
</dbReference>
<dbReference type="Pfam" id="PF13411">
    <property type="entry name" value="MerR_1"/>
    <property type="match status" value="1"/>
</dbReference>
<comment type="caution">
    <text evidence="3">The sequence shown here is derived from an EMBL/GenBank/DDBJ whole genome shotgun (WGS) entry which is preliminary data.</text>
</comment>
<protein>
    <submittedName>
        <fullName evidence="3">MerR family transcriptional regulator</fullName>
    </submittedName>
</protein>
<keyword evidence="1" id="KW-0238">DNA-binding</keyword>
<evidence type="ECO:0000313" key="4">
    <source>
        <dbReference type="Proteomes" id="UP000318834"/>
    </source>
</evidence>
<dbReference type="SMART" id="SM00422">
    <property type="entry name" value="HTH_MERR"/>
    <property type="match status" value="1"/>
</dbReference>
<proteinExistence type="predicted"/>
<dbReference type="SUPFAM" id="SSF46955">
    <property type="entry name" value="Putative DNA-binding domain"/>
    <property type="match status" value="1"/>
</dbReference>
<evidence type="ECO:0000259" key="2">
    <source>
        <dbReference type="PROSITE" id="PS50937"/>
    </source>
</evidence>
<dbReference type="InterPro" id="IPR047057">
    <property type="entry name" value="MerR_fam"/>
</dbReference>
<dbReference type="AlphaFoldDB" id="A0A537IM83"/>
<dbReference type="InterPro" id="IPR009061">
    <property type="entry name" value="DNA-bd_dom_put_sf"/>
</dbReference>
<dbReference type="PROSITE" id="PS50937">
    <property type="entry name" value="HTH_MERR_2"/>
    <property type="match status" value="1"/>
</dbReference>
<sequence>MKQQTNPFFTVSVASSLVGVTPQTLRKWEQHALIYPVREGRSRRRLYSWRDIERAQQIRYLVVRKHVPLRDVRMQLRLGAARKVPTLARGDGRRGAPLIPRLALAIPR</sequence>
<dbReference type="GO" id="GO:0003677">
    <property type="term" value="F:DNA binding"/>
    <property type="evidence" value="ECO:0007669"/>
    <property type="project" value="UniProtKB-KW"/>
</dbReference>